<dbReference type="InterPro" id="IPR028082">
    <property type="entry name" value="Peripla_BP_I"/>
</dbReference>
<dbReference type="AlphaFoldDB" id="A0A1M7LU89"/>
<evidence type="ECO:0000259" key="7">
    <source>
        <dbReference type="Pfam" id="PF02608"/>
    </source>
</evidence>
<dbReference type="PANTHER" id="PTHR34296:SF2">
    <property type="entry name" value="ABC TRANSPORTER GUANOSINE-BINDING PROTEIN NUPN"/>
    <property type="match status" value="1"/>
</dbReference>
<accession>A0A1M7LU89</accession>
<evidence type="ECO:0000256" key="6">
    <source>
        <dbReference type="ARBA" id="ARBA00023288"/>
    </source>
</evidence>
<dbReference type="STRING" id="447595.SAMN05660826_02042"/>
<organism evidence="8 9">
    <name type="scientific">Caldanaerovirga acetigignens</name>
    <dbReference type="NCBI Taxonomy" id="447595"/>
    <lineage>
        <taxon>Bacteria</taxon>
        <taxon>Bacillati</taxon>
        <taxon>Bacillota</taxon>
        <taxon>Clostridia</taxon>
        <taxon>Thermosediminibacterales</taxon>
        <taxon>Thermosediminibacteraceae</taxon>
        <taxon>Caldanaerovirga</taxon>
    </lineage>
</organism>
<dbReference type="InterPro" id="IPR003760">
    <property type="entry name" value="PnrA-like"/>
</dbReference>
<keyword evidence="3" id="KW-1003">Cell membrane</keyword>
<gene>
    <name evidence="8" type="ORF">SAMN05660826_02042</name>
</gene>
<dbReference type="InterPro" id="IPR050957">
    <property type="entry name" value="BMP_lipoprotein"/>
</dbReference>
<dbReference type="Proteomes" id="UP000184375">
    <property type="component" value="Unassembled WGS sequence"/>
</dbReference>
<evidence type="ECO:0000256" key="5">
    <source>
        <dbReference type="ARBA" id="ARBA00023136"/>
    </source>
</evidence>
<name>A0A1M7LU89_9FIRM</name>
<keyword evidence="5" id="KW-0472">Membrane</keyword>
<dbReference type="SUPFAM" id="SSF53822">
    <property type="entry name" value="Periplasmic binding protein-like I"/>
    <property type="match status" value="1"/>
</dbReference>
<keyword evidence="9" id="KW-1185">Reference proteome</keyword>
<dbReference type="CDD" id="cd06354">
    <property type="entry name" value="PBP1_PrnA-like"/>
    <property type="match status" value="1"/>
</dbReference>
<evidence type="ECO:0000256" key="1">
    <source>
        <dbReference type="ARBA" id="ARBA00004193"/>
    </source>
</evidence>
<feature type="domain" description="ABC transporter substrate-binding protein PnrA-like" evidence="7">
    <location>
        <begin position="46"/>
        <end position="350"/>
    </location>
</feature>
<sequence>MNGRKILAIALVLIMVAALLAGCSGNKNQQQGQQQEGKEKLKIGLVFDVGGRGDLSFNDSAYAGLERAAKEFADKIEVDYREPSAGGQDREQLLRLLAENGFDLIFGVGFLFTEHIQKVSQEFPNVKFALIDGAIDGLDENSNVACLLFKEHEGSFLVGAAAALKSKTGKIGFVGGMKSPLIERFEVGYMAGAKYVNPNIEIYSDYIGTTGDAFKDPVKGKELALNQFKKGADVVYHASGASGVGVIEAAAAEKKFAIGVDSDQSLSASEAQRPFILTSMLKRVDVAVYETIKSLVEGNFKGGYKVFGLTEDGVGYAENDYNKELIADIKSKLEEIKEKIIKGEIKVPVDKNEYNEFLKNNFK</sequence>
<dbReference type="PANTHER" id="PTHR34296">
    <property type="entry name" value="TRANSCRIPTIONAL ACTIVATOR PROTEIN MED"/>
    <property type="match status" value="1"/>
</dbReference>
<evidence type="ECO:0000256" key="2">
    <source>
        <dbReference type="ARBA" id="ARBA00008610"/>
    </source>
</evidence>
<dbReference type="PROSITE" id="PS51257">
    <property type="entry name" value="PROKAR_LIPOPROTEIN"/>
    <property type="match status" value="1"/>
</dbReference>
<keyword evidence="4" id="KW-0732">Signal</keyword>
<reference evidence="9" key="1">
    <citation type="submission" date="2016-11" db="EMBL/GenBank/DDBJ databases">
        <authorList>
            <person name="Varghese N."/>
            <person name="Submissions S."/>
        </authorList>
    </citation>
    <scope>NUCLEOTIDE SEQUENCE [LARGE SCALE GENOMIC DNA]</scope>
    <source>
        <strain evidence="9">DSM 18802</strain>
    </source>
</reference>
<dbReference type="Pfam" id="PF02608">
    <property type="entry name" value="Bmp"/>
    <property type="match status" value="1"/>
</dbReference>
<protein>
    <submittedName>
        <fullName evidence="8">Nucleoside-binding protein</fullName>
    </submittedName>
</protein>
<dbReference type="OrthoDB" id="9769871at2"/>
<evidence type="ECO:0000256" key="3">
    <source>
        <dbReference type="ARBA" id="ARBA00022475"/>
    </source>
</evidence>
<dbReference type="EMBL" id="FRCR01000014">
    <property type="protein sequence ID" value="SHM81784.1"/>
    <property type="molecule type" value="Genomic_DNA"/>
</dbReference>
<dbReference type="Gene3D" id="3.40.50.2300">
    <property type="match status" value="2"/>
</dbReference>
<comment type="similarity">
    <text evidence="2">Belongs to the BMP lipoprotein family.</text>
</comment>
<dbReference type="RefSeq" id="WP_143156271.1">
    <property type="nucleotide sequence ID" value="NZ_FRCR01000014.1"/>
</dbReference>
<proteinExistence type="inferred from homology"/>
<dbReference type="GO" id="GO:0005886">
    <property type="term" value="C:plasma membrane"/>
    <property type="evidence" value="ECO:0007669"/>
    <property type="project" value="UniProtKB-SubCell"/>
</dbReference>
<evidence type="ECO:0000313" key="8">
    <source>
        <dbReference type="EMBL" id="SHM81784.1"/>
    </source>
</evidence>
<keyword evidence="6" id="KW-0449">Lipoprotein</keyword>
<evidence type="ECO:0000313" key="9">
    <source>
        <dbReference type="Proteomes" id="UP000184375"/>
    </source>
</evidence>
<comment type="subcellular location">
    <subcellularLocation>
        <location evidence="1">Cell membrane</location>
        <topology evidence="1">Lipid-anchor</topology>
    </subcellularLocation>
</comment>
<evidence type="ECO:0000256" key="4">
    <source>
        <dbReference type="ARBA" id="ARBA00022729"/>
    </source>
</evidence>